<dbReference type="InterPro" id="IPR015813">
    <property type="entry name" value="Pyrv/PenolPyrv_kinase-like_dom"/>
</dbReference>
<dbReference type="SUPFAM" id="SSF51621">
    <property type="entry name" value="Phosphoenolpyruvate/pyruvate domain"/>
    <property type="match status" value="1"/>
</dbReference>
<keyword evidence="3" id="KW-0004">4Fe-4S</keyword>
<evidence type="ECO:0000256" key="9">
    <source>
        <dbReference type="ARBA" id="ARBA00048995"/>
    </source>
</evidence>
<protein>
    <recommendedName>
        <fullName evidence="11">DNA primase large subunit C-terminal domain-containing protein</fullName>
    </recommendedName>
</protein>
<keyword evidence="7" id="KW-0408">Iron</keyword>
<dbReference type="GO" id="GO:0005829">
    <property type="term" value="C:cytosol"/>
    <property type="evidence" value="ECO:0007669"/>
    <property type="project" value="TreeGrafter"/>
</dbReference>
<evidence type="ECO:0000256" key="7">
    <source>
        <dbReference type="ARBA" id="ARBA00023004"/>
    </source>
</evidence>
<dbReference type="GO" id="GO:0008964">
    <property type="term" value="F:phosphoenolpyruvate carboxylase activity"/>
    <property type="evidence" value="ECO:0007669"/>
    <property type="project" value="UniProtKB-EC"/>
</dbReference>
<evidence type="ECO:0000313" key="12">
    <source>
        <dbReference type="EMBL" id="KAF9594557.1"/>
    </source>
</evidence>
<dbReference type="PROSITE" id="PS00781">
    <property type="entry name" value="PEPCASE_1"/>
    <property type="match status" value="1"/>
</dbReference>
<comment type="subunit">
    <text evidence="2">Homotetramer.</text>
</comment>
<dbReference type="Proteomes" id="UP000631114">
    <property type="component" value="Unassembled WGS sequence"/>
</dbReference>
<reference evidence="12 13" key="1">
    <citation type="submission" date="2020-10" db="EMBL/GenBank/DDBJ databases">
        <title>The Coptis chinensis genome and diversification of protoberbering-type alkaloids.</title>
        <authorList>
            <person name="Wang B."/>
            <person name="Shu S."/>
            <person name="Song C."/>
            <person name="Liu Y."/>
        </authorList>
    </citation>
    <scope>NUCLEOTIDE SEQUENCE [LARGE SCALE GENOMIC DNA]</scope>
    <source>
        <strain evidence="12">HL-2020</strain>
        <tissue evidence="12">Leaf</tissue>
    </source>
</reference>
<organism evidence="12 13">
    <name type="scientific">Coptis chinensis</name>
    <dbReference type="NCBI Taxonomy" id="261450"/>
    <lineage>
        <taxon>Eukaryota</taxon>
        <taxon>Viridiplantae</taxon>
        <taxon>Streptophyta</taxon>
        <taxon>Embryophyta</taxon>
        <taxon>Tracheophyta</taxon>
        <taxon>Spermatophyta</taxon>
        <taxon>Magnoliopsida</taxon>
        <taxon>Ranunculales</taxon>
        <taxon>Ranunculaceae</taxon>
        <taxon>Coptidoideae</taxon>
        <taxon>Coptis</taxon>
    </lineage>
</organism>
<keyword evidence="6" id="KW-0479">Metal-binding</keyword>
<feature type="active site" evidence="10">
    <location>
        <position position="75"/>
    </location>
</feature>
<evidence type="ECO:0000256" key="6">
    <source>
        <dbReference type="ARBA" id="ARBA00022723"/>
    </source>
</evidence>
<keyword evidence="13" id="KW-1185">Reference proteome</keyword>
<dbReference type="GO" id="GO:0015977">
    <property type="term" value="P:carbon fixation"/>
    <property type="evidence" value="ECO:0007669"/>
    <property type="project" value="InterPro"/>
</dbReference>
<evidence type="ECO:0000256" key="1">
    <source>
        <dbReference type="ARBA" id="ARBA00001966"/>
    </source>
</evidence>
<comment type="caution">
    <text evidence="12">The sequence shown here is derived from an EMBL/GenBank/DDBJ whole genome shotgun (WGS) entry which is preliminary data.</text>
</comment>
<evidence type="ECO:0000313" key="13">
    <source>
        <dbReference type="Proteomes" id="UP000631114"/>
    </source>
</evidence>
<gene>
    <name evidence="12" type="ORF">IFM89_033527</name>
</gene>
<dbReference type="EMBL" id="JADFTS010000008">
    <property type="protein sequence ID" value="KAF9594557.1"/>
    <property type="molecule type" value="Genomic_DNA"/>
</dbReference>
<dbReference type="GO" id="GO:0006269">
    <property type="term" value="P:DNA replication, synthesis of primer"/>
    <property type="evidence" value="ECO:0007669"/>
    <property type="project" value="UniProtKB-KW"/>
</dbReference>
<dbReference type="OrthoDB" id="1717585at2759"/>
<keyword evidence="8" id="KW-0411">Iron-sulfur</keyword>
<dbReference type="Pfam" id="PF00311">
    <property type="entry name" value="PEPcase"/>
    <property type="match status" value="1"/>
</dbReference>
<sequence>MTLEDALTLARAFSRYLNLMTIAETHHRVRKARNVPFLSESCDDFFNKLIHSGIAPEDLYDTVCKQVVEIVLTAHPTQINRRTLQYKHIRIAFFLYNRCLSSHSVLHIVEQSLWRAVPRYLRRVSNALKKVHTSAPGYLDLTEPHRTLRGLASTCNPSASEENLRAALSKMGVGGRSMEDVMEKVRNRHYQLACTLTFEAVHGTSCDAGINHPNQYFTDSQNILKLKNNSSN</sequence>
<evidence type="ECO:0000256" key="2">
    <source>
        <dbReference type="ARBA" id="ARBA00011881"/>
    </source>
</evidence>
<comment type="cofactor">
    <cofactor evidence="1">
        <name>[4Fe-4S] cluster</name>
        <dbReference type="ChEBI" id="CHEBI:49883"/>
    </cofactor>
</comment>
<comment type="catalytic activity">
    <reaction evidence="9">
        <text>oxaloacetate + phosphate = phosphoenolpyruvate + hydrogencarbonate</text>
        <dbReference type="Rhea" id="RHEA:28370"/>
        <dbReference type="ChEBI" id="CHEBI:16452"/>
        <dbReference type="ChEBI" id="CHEBI:17544"/>
        <dbReference type="ChEBI" id="CHEBI:43474"/>
        <dbReference type="ChEBI" id="CHEBI:58702"/>
        <dbReference type="EC" id="4.1.1.31"/>
    </reaction>
</comment>
<evidence type="ECO:0000256" key="8">
    <source>
        <dbReference type="ARBA" id="ARBA00023014"/>
    </source>
</evidence>
<dbReference type="PANTHER" id="PTHR30523">
    <property type="entry name" value="PHOSPHOENOLPYRUVATE CARBOXYLASE"/>
    <property type="match status" value="1"/>
</dbReference>
<accession>A0A835HA83</accession>
<dbReference type="InterPro" id="IPR058560">
    <property type="entry name" value="DNA_primase_C"/>
</dbReference>
<evidence type="ECO:0000256" key="10">
    <source>
        <dbReference type="PROSITE-ProRule" id="PRU10111"/>
    </source>
</evidence>
<dbReference type="GO" id="GO:0051539">
    <property type="term" value="F:4 iron, 4 sulfur cluster binding"/>
    <property type="evidence" value="ECO:0007669"/>
    <property type="project" value="UniProtKB-KW"/>
</dbReference>
<keyword evidence="5" id="KW-0235">DNA replication</keyword>
<evidence type="ECO:0000256" key="3">
    <source>
        <dbReference type="ARBA" id="ARBA00022485"/>
    </source>
</evidence>
<evidence type="ECO:0000259" key="11">
    <source>
        <dbReference type="Pfam" id="PF04104"/>
    </source>
</evidence>
<proteinExistence type="predicted"/>
<dbReference type="AlphaFoldDB" id="A0A835HA83"/>
<dbReference type="PANTHER" id="PTHR30523:SF6">
    <property type="entry name" value="PHOSPHOENOLPYRUVATE CARBOXYLASE"/>
    <property type="match status" value="1"/>
</dbReference>
<dbReference type="GO" id="GO:0006099">
    <property type="term" value="P:tricarboxylic acid cycle"/>
    <property type="evidence" value="ECO:0007669"/>
    <property type="project" value="InterPro"/>
</dbReference>
<keyword evidence="4" id="KW-0639">Primosome</keyword>
<name>A0A835HA83_9MAGN</name>
<dbReference type="Pfam" id="PF04104">
    <property type="entry name" value="DNA_primase_lrg"/>
    <property type="match status" value="1"/>
</dbReference>
<feature type="domain" description="DNA primase large subunit C-terminal" evidence="11">
    <location>
        <begin position="147"/>
        <end position="217"/>
    </location>
</feature>
<evidence type="ECO:0000256" key="5">
    <source>
        <dbReference type="ARBA" id="ARBA00022705"/>
    </source>
</evidence>
<dbReference type="GO" id="GO:0046872">
    <property type="term" value="F:metal ion binding"/>
    <property type="evidence" value="ECO:0007669"/>
    <property type="project" value="UniProtKB-KW"/>
</dbReference>
<dbReference type="InterPro" id="IPR018129">
    <property type="entry name" value="PEP_COase_Lys_AS"/>
</dbReference>
<evidence type="ECO:0000256" key="4">
    <source>
        <dbReference type="ARBA" id="ARBA00022515"/>
    </source>
</evidence>
<dbReference type="InterPro" id="IPR021135">
    <property type="entry name" value="PEP_COase"/>
</dbReference>